<dbReference type="SMART" id="SM00530">
    <property type="entry name" value="HTH_XRE"/>
    <property type="match status" value="1"/>
</dbReference>
<dbReference type="InterPro" id="IPR010982">
    <property type="entry name" value="Lambda_DNA-bd_dom_sf"/>
</dbReference>
<dbReference type="EMBL" id="NAQV01000026">
    <property type="protein sequence ID" value="RAN62215.1"/>
    <property type="molecule type" value="Genomic_DNA"/>
</dbReference>
<sequence>MVHVTTIGDKLRYWRLTTGTPIEYILEQMLWDSKKSYDQYERDYLSDEFIIDCLAIIFGTNFAALESGPSLKSLKYYDRQELAKRADQVLDKTGMSVSSLAKRLGVAGSTVSNWTAGRTIPRLEIMAEMATLVDMDVKEFIEKGC</sequence>
<dbReference type="Pfam" id="PF01381">
    <property type="entry name" value="HTH_3"/>
    <property type="match status" value="1"/>
</dbReference>
<dbReference type="InterPro" id="IPR001387">
    <property type="entry name" value="Cro/C1-type_HTH"/>
</dbReference>
<dbReference type="AlphaFoldDB" id="A0A328KIC5"/>
<accession>A0A328KIC5</accession>
<name>A0A328KIC5_9LACT</name>
<dbReference type="Proteomes" id="UP000249099">
    <property type="component" value="Unassembled WGS sequence"/>
</dbReference>
<dbReference type="PROSITE" id="PS50943">
    <property type="entry name" value="HTH_CROC1"/>
    <property type="match status" value="1"/>
</dbReference>
<gene>
    <name evidence="2" type="ORF">B8A44_08055</name>
</gene>
<dbReference type="GO" id="GO:0003677">
    <property type="term" value="F:DNA binding"/>
    <property type="evidence" value="ECO:0007669"/>
    <property type="project" value="InterPro"/>
</dbReference>
<evidence type="ECO:0000313" key="2">
    <source>
        <dbReference type="EMBL" id="RAN62215.1"/>
    </source>
</evidence>
<proteinExistence type="predicted"/>
<dbReference type="Gene3D" id="1.10.260.40">
    <property type="entry name" value="lambda repressor-like DNA-binding domains"/>
    <property type="match status" value="1"/>
</dbReference>
<dbReference type="CDD" id="cd00093">
    <property type="entry name" value="HTH_XRE"/>
    <property type="match status" value="1"/>
</dbReference>
<comment type="caution">
    <text evidence="2">The sequence shown here is derived from an EMBL/GenBank/DDBJ whole genome shotgun (WGS) entry which is preliminary data.</text>
</comment>
<evidence type="ECO:0000259" key="1">
    <source>
        <dbReference type="PROSITE" id="PS50943"/>
    </source>
</evidence>
<evidence type="ECO:0000313" key="3">
    <source>
        <dbReference type="Proteomes" id="UP000249099"/>
    </source>
</evidence>
<protein>
    <recommendedName>
        <fullName evidence="1">HTH cro/C1-type domain-containing protein</fullName>
    </recommendedName>
</protein>
<feature type="domain" description="HTH cro/C1-type" evidence="1">
    <location>
        <begin position="94"/>
        <end position="140"/>
    </location>
</feature>
<dbReference type="SUPFAM" id="SSF47413">
    <property type="entry name" value="lambda repressor-like DNA-binding domains"/>
    <property type="match status" value="1"/>
</dbReference>
<reference evidence="2 3" key="1">
    <citation type="submission" date="2017-03" db="EMBL/GenBank/DDBJ databases">
        <title>wgs assembly of Dolosigranulum pigrum KPL CDC strains.</title>
        <authorList>
            <person name="Brugger S.D."/>
            <person name="Pettigrew M."/>
            <person name="Kong Y."/>
            <person name="Lemon K.P."/>
        </authorList>
    </citation>
    <scope>NUCLEOTIDE SEQUENCE [LARGE SCALE GENOMIC DNA]</scope>
    <source>
        <strain evidence="2 3">KPL1931_CDC4294-98</strain>
    </source>
</reference>
<organism evidence="2 3">
    <name type="scientific">Dolosigranulum pigrum</name>
    <dbReference type="NCBI Taxonomy" id="29394"/>
    <lineage>
        <taxon>Bacteria</taxon>
        <taxon>Bacillati</taxon>
        <taxon>Bacillota</taxon>
        <taxon>Bacilli</taxon>
        <taxon>Lactobacillales</taxon>
        <taxon>Carnobacteriaceae</taxon>
        <taxon>Dolosigranulum</taxon>
    </lineage>
</organism>